<sequence length="370" mass="40802">MIIKGYSSIPERLHLVVTGETGKALSFVIERDRAAVILAVLLFLMTALTVGTWLGTRFFQEKRVLAVKAVSQERELKSFHSDFEGQLQQELAIRERNWQEQAAAYQTQINSLQQEKKATAQHFSAEQERLICRYEEELSTISTAGSAKTAHLLAELEQAQQDKQELIEKTAGRLDERSRMIETMMSQIGVDVKVSKKPNSNSGGPFVAVTFDERSSERLLNRSDRYIKAIQQMPLGLPARGRITSGFGRRSDPFNGLLAFHAGIDFKGGIGDNVTATAEGVVKEAGWDQGGFGNYVVVRHGNGYETLFAHLSKTLVSTGDAVSRGDAVGLLGNSGRSTGPHLHYEVHYKGKAVDPEKYLSVADLSFIVPM</sequence>
<keyword evidence="2" id="KW-0175">Coiled coil</keyword>
<dbReference type="PANTHER" id="PTHR21666:SF289">
    <property type="entry name" value="L-ALA--D-GLU ENDOPEPTIDASE"/>
    <property type="match status" value="1"/>
</dbReference>
<keyword evidence="6" id="KW-1185">Reference proteome</keyword>
<evidence type="ECO:0000256" key="2">
    <source>
        <dbReference type="SAM" id="Coils"/>
    </source>
</evidence>
<dbReference type="CDD" id="cd12797">
    <property type="entry name" value="M23_peptidase"/>
    <property type="match status" value="1"/>
</dbReference>
<dbReference type="PANTHER" id="PTHR21666">
    <property type="entry name" value="PEPTIDASE-RELATED"/>
    <property type="match status" value="1"/>
</dbReference>
<comment type="caution">
    <text evidence="5">The sequence shown here is derived from an EMBL/GenBank/DDBJ whole genome shotgun (WGS) entry which is preliminary data.</text>
</comment>
<feature type="coiled-coil region" evidence="2">
    <location>
        <begin position="95"/>
        <end position="122"/>
    </location>
</feature>
<dbReference type="InterPro" id="IPR016047">
    <property type="entry name" value="M23ase_b-sheet_dom"/>
</dbReference>
<dbReference type="SUPFAM" id="SSF51261">
    <property type="entry name" value="Duplicated hybrid motif"/>
    <property type="match status" value="1"/>
</dbReference>
<dbReference type="GO" id="GO:0004222">
    <property type="term" value="F:metalloendopeptidase activity"/>
    <property type="evidence" value="ECO:0007669"/>
    <property type="project" value="TreeGrafter"/>
</dbReference>
<keyword evidence="3" id="KW-1133">Transmembrane helix</keyword>
<dbReference type="InterPro" id="IPR050570">
    <property type="entry name" value="Cell_wall_metabolism_enzyme"/>
</dbReference>
<dbReference type="Pfam" id="PF01551">
    <property type="entry name" value="Peptidase_M23"/>
    <property type="match status" value="1"/>
</dbReference>
<keyword evidence="3" id="KW-0812">Transmembrane</keyword>
<evidence type="ECO:0000256" key="3">
    <source>
        <dbReference type="SAM" id="Phobius"/>
    </source>
</evidence>
<name>A0A521G109_9BACT</name>
<feature type="transmembrane region" description="Helical" evidence="3">
    <location>
        <begin position="34"/>
        <end position="54"/>
    </location>
</feature>
<evidence type="ECO:0000313" key="6">
    <source>
        <dbReference type="Proteomes" id="UP000316238"/>
    </source>
</evidence>
<dbReference type="EMBL" id="NQJD01000020">
    <property type="protein sequence ID" value="TAA74668.1"/>
    <property type="molecule type" value="Genomic_DNA"/>
</dbReference>
<proteinExistence type="predicted"/>
<dbReference type="AlphaFoldDB" id="A0A521G109"/>
<accession>A0A521G109</accession>
<keyword evidence="3" id="KW-0472">Membrane</keyword>
<protein>
    <submittedName>
        <fullName evidence="5">Peptidase family M23</fullName>
    </submittedName>
</protein>
<dbReference type="Gene3D" id="2.70.70.10">
    <property type="entry name" value="Glucose Permease (Domain IIA)"/>
    <property type="match status" value="1"/>
</dbReference>
<dbReference type="FunFam" id="2.70.70.10:FF:000006">
    <property type="entry name" value="M23 family peptidase"/>
    <property type="match status" value="1"/>
</dbReference>
<reference evidence="5" key="1">
    <citation type="submission" date="2017-07" db="EMBL/GenBank/DDBJ databases">
        <title>The cable genome - Insights into the physiology and evolution of filamentous bacteria capable of sulfide oxidation via long distance electron transfer.</title>
        <authorList>
            <person name="Thorup C."/>
            <person name="Bjerg J.T."/>
            <person name="Schreiber L."/>
            <person name="Nielsen L.P."/>
            <person name="Kjeldsen K.U."/>
            <person name="Boesen T."/>
            <person name="Boggild A."/>
            <person name="Meysman F."/>
            <person name="Geelhoed J."/>
            <person name="Schramm A."/>
        </authorList>
    </citation>
    <scope>NUCLEOTIDE SEQUENCE [LARGE SCALE GENOMIC DNA]</scope>
    <source>
        <strain evidence="5">GS</strain>
    </source>
</reference>
<feature type="domain" description="M23ase beta-sheet core" evidence="4">
    <location>
        <begin position="260"/>
        <end position="355"/>
    </location>
</feature>
<evidence type="ECO:0000256" key="1">
    <source>
        <dbReference type="ARBA" id="ARBA00022729"/>
    </source>
</evidence>
<evidence type="ECO:0000313" key="5">
    <source>
        <dbReference type="EMBL" id="TAA74668.1"/>
    </source>
</evidence>
<keyword evidence="1" id="KW-0732">Signal</keyword>
<evidence type="ECO:0000259" key="4">
    <source>
        <dbReference type="Pfam" id="PF01551"/>
    </source>
</evidence>
<dbReference type="Proteomes" id="UP000316238">
    <property type="component" value="Unassembled WGS sequence"/>
</dbReference>
<dbReference type="InterPro" id="IPR011055">
    <property type="entry name" value="Dup_hybrid_motif"/>
</dbReference>
<organism evidence="5 6">
    <name type="scientific">Candidatus Electronema aureum</name>
    <dbReference type="NCBI Taxonomy" id="2005002"/>
    <lineage>
        <taxon>Bacteria</taxon>
        <taxon>Pseudomonadati</taxon>
        <taxon>Thermodesulfobacteriota</taxon>
        <taxon>Desulfobulbia</taxon>
        <taxon>Desulfobulbales</taxon>
        <taxon>Desulfobulbaceae</taxon>
        <taxon>Candidatus Electronema</taxon>
    </lineage>
</organism>
<gene>
    <name evidence="5" type="ORF">CDV28_12024</name>
</gene>